<dbReference type="Pfam" id="PF00440">
    <property type="entry name" value="TetR_N"/>
    <property type="match status" value="1"/>
</dbReference>
<evidence type="ECO:0000313" key="6">
    <source>
        <dbReference type="EMBL" id="QXN94328.1"/>
    </source>
</evidence>
<protein>
    <submittedName>
        <fullName evidence="6">TetR/AcrR family transcriptional regulator</fullName>
    </submittedName>
</protein>
<sequence length="199" mass="21172">MPRVTDTRDRLLDAGAALFRQQGYTGTGLKEIAAAGAAPMGSLYHFFPGGKEQLGVEAVTRSGQRYQRLIDLVFDRSEDFPGAVHLWFRLAAEALEKSDFGDGCPIATVALETAGTGESLRAACAAVFDAWLDRVTEELVRDGHGLRQARSLASFALAALEGAIVLARTTRDTTHLRQSATHVADTIAARRAAAGASGE</sequence>
<dbReference type="EMBL" id="CP078145">
    <property type="protein sequence ID" value="QXN94328.1"/>
    <property type="molecule type" value="Genomic_DNA"/>
</dbReference>
<dbReference type="Pfam" id="PF21993">
    <property type="entry name" value="TetR_C_13_2"/>
    <property type="match status" value="1"/>
</dbReference>
<evidence type="ECO:0000256" key="2">
    <source>
        <dbReference type="ARBA" id="ARBA00023125"/>
    </source>
</evidence>
<evidence type="ECO:0000259" key="5">
    <source>
        <dbReference type="PROSITE" id="PS50977"/>
    </source>
</evidence>
<proteinExistence type="predicted"/>
<dbReference type="PROSITE" id="PS50977">
    <property type="entry name" value="HTH_TETR_2"/>
    <property type="match status" value="1"/>
</dbReference>
<evidence type="ECO:0000256" key="4">
    <source>
        <dbReference type="PROSITE-ProRule" id="PRU00335"/>
    </source>
</evidence>
<keyword evidence="7" id="KW-1185">Reference proteome</keyword>
<accession>A0ABX8RXG1</accession>
<dbReference type="InterPro" id="IPR054156">
    <property type="entry name" value="YxaF_TetR_C"/>
</dbReference>
<dbReference type="InterPro" id="IPR001647">
    <property type="entry name" value="HTH_TetR"/>
</dbReference>
<dbReference type="Proteomes" id="UP000694257">
    <property type="component" value="Chromosome"/>
</dbReference>
<feature type="DNA-binding region" description="H-T-H motif" evidence="4">
    <location>
        <begin position="28"/>
        <end position="47"/>
    </location>
</feature>
<keyword evidence="2 4" id="KW-0238">DNA-binding</keyword>
<evidence type="ECO:0000256" key="1">
    <source>
        <dbReference type="ARBA" id="ARBA00023015"/>
    </source>
</evidence>
<keyword evidence="1" id="KW-0805">Transcription regulation</keyword>
<evidence type="ECO:0000313" key="7">
    <source>
        <dbReference type="Proteomes" id="UP000694257"/>
    </source>
</evidence>
<dbReference type="PANTHER" id="PTHR47506:SF3">
    <property type="entry name" value="HTH-TYPE TRANSCRIPTIONAL REGULATOR LMRA"/>
    <property type="match status" value="1"/>
</dbReference>
<name>A0ABX8RXG1_NOCIO</name>
<feature type="domain" description="HTH tetR-type" evidence="5">
    <location>
        <begin position="5"/>
        <end position="65"/>
    </location>
</feature>
<evidence type="ECO:0000256" key="3">
    <source>
        <dbReference type="ARBA" id="ARBA00023163"/>
    </source>
</evidence>
<keyword evidence="3" id="KW-0804">Transcription</keyword>
<reference evidence="6 7" key="1">
    <citation type="submission" date="2021-07" db="EMBL/GenBank/DDBJ databases">
        <title>Whole Genome Sequence of Nocardia Iowensis.</title>
        <authorList>
            <person name="Lamm A."/>
            <person name="Collins-Fairclough A.M."/>
            <person name="Bunk B."/>
            <person name="Sproer C."/>
        </authorList>
    </citation>
    <scope>NUCLEOTIDE SEQUENCE [LARGE SCALE GENOMIC DNA]</scope>
    <source>
        <strain evidence="6 7">NRRL 5646</strain>
    </source>
</reference>
<organism evidence="6 7">
    <name type="scientific">Nocardia iowensis</name>
    <dbReference type="NCBI Taxonomy" id="204891"/>
    <lineage>
        <taxon>Bacteria</taxon>
        <taxon>Bacillati</taxon>
        <taxon>Actinomycetota</taxon>
        <taxon>Actinomycetes</taxon>
        <taxon>Mycobacteriales</taxon>
        <taxon>Nocardiaceae</taxon>
        <taxon>Nocardia</taxon>
    </lineage>
</organism>
<dbReference type="PANTHER" id="PTHR47506">
    <property type="entry name" value="TRANSCRIPTIONAL REGULATORY PROTEIN"/>
    <property type="match status" value="1"/>
</dbReference>
<gene>
    <name evidence="6" type="ORF">KV110_15480</name>
</gene>